<dbReference type="PROSITE" id="PS00374">
    <property type="entry name" value="MGMT"/>
    <property type="match status" value="1"/>
</dbReference>
<evidence type="ECO:0000256" key="1">
    <source>
        <dbReference type="SAM" id="Phobius"/>
    </source>
</evidence>
<name>A0ABD3PRC3_9STRA</name>
<gene>
    <name evidence="2" type="ORF">HJC23_013584</name>
</gene>
<dbReference type="AlphaFoldDB" id="A0ABD3PRC3"/>
<dbReference type="InterPro" id="IPR013761">
    <property type="entry name" value="SAM/pointed_sf"/>
</dbReference>
<evidence type="ECO:0008006" key="4">
    <source>
        <dbReference type="Google" id="ProtNLM"/>
    </source>
</evidence>
<keyword evidence="1" id="KW-0472">Membrane</keyword>
<accession>A0ABD3PRC3</accession>
<comment type="caution">
    <text evidence="2">The sequence shown here is derived from an EMBL/GenBank/DDBJ whole genome shotgun (WGS) entry which is preliminary data.</text>
</comment>
<organism evidence="2 3">
    <name type="scientific">Cyclotella cryptica</name>
    <dbReference type="NCBI Taxonomy" id="29204"/>
    <lineage>
        <taxon>Eukaryota</taxon>
        <taxon>Sar</taxon>
        <taxon>Stramenopiles</taxon>
        <taxon>Ochrophyta</taxon>
        <taxon>Bacillariophyta</taxon>
        <taxon>Coscinodiscophyceae</taxon>
        <taxon>Thalassiosirophycidae</taxon>
        <taxon>Stephanodiscales</taxon>
        <taxon>Stephanodiscaceae</taxon>
        <taxon>Cyclotella</taxon>
    </lineage>
</organism>
<evidence type="ECO:0000313" key="3">
    <source>
        <dbReference type="Proteomes" id="UP001516023"/>
    </source>
</evidence>
<keyword evidence="1" id="KW-1133">Transmembrane helix</keyword>
<feature type="transmembrane region" description="Helical" evidence="1">
    <location>
        <begin position="35"/>
        <end position="51"/>
    </location>
</feature>
<dbReference type="Proteomes" id="UP001516023">
    <property type="component" value="Unassembled WGS sequence"/>
</dbReference>
<reference evidence="2 3" key="1">
    <citation type="journal article" date="2020" name="G3 (Bethesda)">
        <title>Improved Reference Genome for Cyclotella cryptica CCMP332, a Model for Cell Wall Morphogenesis, Salinity Adaptation, and Lipid Production in Diatoms (Bacillariophyta).</title>
        <authorList>
            <person name="Roberts W.R."/>
            <person name="Downey K.M."/>
            <person name="Ruck E.C."/>
            <person name="Traller J.C."/>
            <person name="Alverson A.J."/>
        </authorList>
    </citation>
    <scope>NUCLEOTIDE SEQUENCE [LARGE SCALE GENOMIC DNA]</scope>
    <source>
        <strain evidence="2 3">CCMP332</strain>
    </source>
</reference>
<evidence type="ECO:0000313" key="2">
    <source>
        <dbReference type="EMBL" id="KAL3790412.1"/>
    </source>
</evidence>
<dbReference type="InterPro" id="IPR001497">
    <property type="entry name" value="MethylDNA_cys_MeTrfase_AS"/>
</dbReference>
<keyword evidence="3" id="KW-1185">Reference proteome</keyword>
<sequence length="435" mass="49337">MDIFPCHRVIAAMNASTVTNYQIQGDGGITAKKNIIIIGIIYTFLVGMYFLQRPVSRFIRNILGCKRRGDHSDGMHPDTSIRFCCCAGALHRSTTDQHDGAMHISCDEREFESWTVEQVVCWIQSKLTMQNLHCSRTCSDPIATVPQPSFPFRWCSSLLRDYNQTRRIQRTVQALRDECIDGPSLEYLTFDHLLSFGIPFGMAVYLKRIIDDLLSIQSSSRRLNDATSQRSRNGTDLPMWYEAGNSRSVENTDISARASHIGEVDIEMTEGVQQIMKDRFGISLPVLRGNESPDQEPMQSTMSGEIVESIPRGHSSEQYNNNRPPVINDANFHEIWKDMPPSIRAVAERHPHLVSRLVAEKQQQQTQNNPETAYLASTATLSLLEPIREDLYEQAQDLSEPDEGFMNDEEANFDSECISLLRRRINNISSSSLSR</sequence>
<proteinExistence type="predicted"/>
<protein>
    <recommendedName>
        <fullName evidence="4">SAM domain-containing protein</fullName>
    </recommendedName>
</protein>
<dbReference type="EMBL" id="JABMIG020000128">
    <property type="protein sequence ID" value="KAL3790412.1"/>
    <property type="molecule type" value="Genomic_DNA"/>
</dbReference>
<keyword evidence="1" id="KW-0812">Transmembrane</keyword>
<dbReference type="Gene3D" id="1.10.150.50">
    <property type="entry name" value="Transcription Factor, Ets-1"/>
    <property type="match status" value="1"/>
</dbReference>
<dbReference type="SUPFAM" id="SSF47769">
    <property type="entry name" value="SAM/Pointed domain"/>
    <property type="match status" value="1"/>
</dbReference>